<organism evidence="3 4">
    <name type="scientific">Rossellomorea pakistanensis</name>
    <dbReference type="NCBI Taxonomy" id="992288"/>
    <lineage>
        <taxon>Bacteria</taxon>
        <taxon>Bacillati</taxon>
        <taxon>Bacillota</taxon>
        <taxon>Bacilli</taxon>
        <taxon>Bacillales</taxon>
        <taxon>Bacillaceae</taxon>
        <taxon>Rossellomorea</taxon>
    </lineage>
</organism>
<evidence type="ECO:0000313" key="4">
    <source>
        <dbReference type="Proteomes" id="UP001646157"/>
    </source>
</evidence>
<evidence type="ECO:0000259" key="2">
    <source>
        <dbReference type="Pfam" id="PF12146"/>
    </source>
</evidence>
<dbReference type="InterPro" id="IPR050266">
    <property type="entry name" value="AB_hydrolase_sf"/>
</dbReference>
<name>A0ABS2NDN7_9BACI</name>
<feature type="domain" description="Serine aminopeptidase S33" evidence="2">
    <location>
        <begin position="38"/>
        <end position="227"/>
    </location>
</feature>
<protein>
    <submittedName>
        <fullName evidence="3">Pimeloyl-ACP methyl ester carboxylesterase</fullName>
    </submittedName>
</protein>
<dbReference type="Gene3D" id="3.40.50.1820">
    <property type="entry name" value="alpha/beta hydrolase"/>
    <property type="match status" value="1"/>
</dbReference>
<dbReference type="RefSeq" id="WP_205172920.1">
    <property type="nucleotide sequence ID" value="NZ_JAFBDZ010000002.1"/>
</dbReference>
<keyword evidence="1" id="KW-0378">Hydrolase</keyword>
<dbReference type="InterPro" id="IPR022742">
    <property type="entry name" value="Hydrolase_4"/>
</dbReference>
<dbReference type="PANTHER" id="PTHR43798:SF31">
    <property type="entry name" value="AB HYDROLASE SUPERFAMILY PROTEIN YCLE"/>
    <property type="match status" value="1"/>
</dbReference>
<evidence type="ECO:0000313" key="3">
    <source>
        <dbReference type="EMBL" id="MBM7585967.1"/>
    </source>
</evidence>
<evidence type="ECO:0000256" key="1">
    <source>
        <dbReference type="ARBA" id="ARBA00022801"/>
    </source>
</evidence>
<proteinExistence type="predicted"/>
<keyword evidence="4" id="KW-1185">Reference proteome</keyword>
<dbReference type="PANTHER" id="PTHR43798">
    <property type="entry name" value="MONOACYLGLYCEROL LIPASE"/>
    <property type="match status" value="1"/>
</dbReference>
<accession>A0ABS2NDN7</accession>
<dbReference type="Pfam" id="PF12146">
    <property type="entry name" value="Hydrolase_4"/>
    <property type="match status" value="1"/>
</dbReference>
<dbReference type="Proteomes" id="UP001646157">
    <property type="component" value="Unassembled WGS sequence"/>
</dbReference>
<dbReference type="SUPFAM" id="SSF53474">
    <property type="entry name" value="alpha/beta-Hydrolases"/>
    <property type="match status" value="1"/>
</dbReference>
<gene>
    <name evidence="3" type="ORF">JOC86_002509</name>
</gene>
<comment type="caution">
    <text evidence="3">The sequence shown here is derived from an EMBL/GenBank/DDBJ whole genome shotgun (WGS) entry which is preliminary data.</text>
</comment>
<dbReference type="InterPro" id="IPR029058">
    <property type="entry name" value="AB_hydrolase_fold"/>
</dbReference>
<reference evidence="3 4" key="1">
    <citation type="submission" date="2021-01" db="EMBL/GenBank/DDBJ databases">
        <title>Genomic Encyclopedia of Type Strains, Phase IV (KMG-IV): sequencing the most valuable type-strain genomes for metagenomic binning, comparative biology and taxonomic classification.</title>
        <authorList>
            <person name="Goeker M."/>
        </authorList>
    </citation>
    <scope>NUCLEOTIDE SEQUENCE [LARGE SCALE GENOMIC DNA]</scope>
    <source>
        <strain evidence="3 4">DSM 24834</strain>
    </source>
</reference>
<dbReference type="PRINTS" id="PR00111">
    <property type="entry name" value="ABHYDROLASE"/>
</dbReference>
<dbReference type="InterPro" id="IPR000073">
    <property type="entry name" value="AB_hydrolase_1"/>
</dbReference>
<sequence>MHRQLFFEDMGEGTPIIMIHPPGMGRKTFIYQTPLAEKFRLILPDLSGHGDSINEHSFVSMDTYVEEMKAIVDHLQLKSCILLGYSAGGIIAQEFAHKYPGFVQAIILAGGYPRVKTMKLKLMHLLGMRMVRERPQLLINTLAKTHAHNEEEKLIFKEHLEKANRRIWYHFYKQSLYYNREKDLKNLDTPVLLIYGGKSQWINKHLPLFKDLPQYEIEMIDKASHQLPTKYSDAFNEIIYYYVKKINNGEV</sequence>
<dbReference type="EMBL" id="JAFBDZ010000002">
    <property type="protein sequence ID" value="MBM7585967.1"/>
    <property type="molecule type" value="Genomic_DNA"/>
</dbReference>